<feature type="compositionally biased region" description="Polar residues" evidence="2">
    <location>
        <begin position="1281"/>
        <end position="1293"/>
    </location>
</feature>
<dbReference type="GO" id="GO:0004622">
    <property type="term" value="F:phosphatidylcholine lysophospholipase activity"/>
    <property type="evidence" value="ECO:0007669"/>
    <property type="project" value="TreeGrafter"/>
</dbReference>
<dbReference type="Pfam" id="PF13517">
    <property type="entry name" value="FG-GAP_3"/>
    <property type="match status" value="2"/>
</dbReference>
<feature type="region of interest" description="Disordered" evidence="2">
    <location>
        <begin position="1268"/>
        <end position="1297"/>
    </location>
</feature>
<evidence type="ECO:0000313" key="6">
    <source>
        <dbReference type="Proteomes" id="UP000054771"/>
    </source>
</evidence>
<dbReference type="InterPro" id="IPR013517">
    <property type="entry name" value="FG-GAP"/>
</dbReference>
<dbReference type="OrthoDB" id="6123at2759"/>
<dbReference type="OMA" id="VIGSFCD"/>
<evidence type="ECO:0000256" key="1">
    <source>
        <dbReference type="ARBA" id="ARBA00022729"/>
    </source>
</evidence>
<dbReference type="InterPro" id="IPR051532">
    <property type="entry name" value="Ester_Hydrolysis_Enzymes"/>
</dbReference>
<dbReference type="Pfam" id="PF13472">
    <property type="entry name" value="Lipase_GDSL_2"/>
    <property type="match status" value="1"/>
</dbReference>
<dbReference type="InterPro" id="IPR028994">
    <property type="entry name" value="Integrin_alpha_N"/>
</dbReference>
<evidence type="ECO:0000256" key="3">
    <source>
        <dbReference type="SAM" id="SignalP"/>
    </source>
</evidence>
<dbReference type="SUPFAM" id="SSF52266">
    <property type="entry name" value="SGNH hydrolase"/>
    <property type="match status" value="1"/>
</dbReference>
<protein>
    <recommendedName>
        <fullName evidence="4">SGNH hydrolase-type esterase domain-containing protein</fullName>
    </recommendedName>
</protein>
<dbReference type="Proteomes" id="UP000054771">
    <property type="component" value="Unassembled WGS sequence"/>
</dbReference>
<accession>A0A0U5FWR8</accession>
<dbReference type="EMBL" id="CDMC01000004">
    <property type="protein sequence ID" value="CEL03750.1"/>
    <property type="molecule type" value="Genomic_DNA"/>
</dbReference>
<gene>
    <name evidence="5" type="ORF">ASPCAL04896</name>
</gene>
<organism evidence="5 6">
    <name type="scientific">Aspergillus calidoustus</name>
    <dbReference type="NCBI Taxonomy" id="454130"/>
    <lineage>
        <taxon>Eukaryota</taxon>
        <taxon>Fungi</taxon>
        <taxon>Dikarya</taxon>
        <taxon>Ascomycota</taxon>
        <taxon>Pezizomycotina</taxon>
        <taxon>Eurotiomycetes</taxon>
        <taxon>Eurotiomycetidae</taxon>
        <taxon>Eurotiales</taxon>
        <taxon>Aspergillaceae</taxon>
        <taxon>Aspergillus</taxon>
        <taxon>Aspergillus subgen. Nidulantes</taxon>
    </lineage>
</organism>
<dbReference type="InterPro" id="IPR013830">
    <property type="entry name" value="SGNH_hydro"/>
</dbReference>
<dbReference type="PANTHER" id="PTHR30383:SF31">
    <property type="entry name" value="SGNH HYDROLASE-TYPE ESTERASE DOMAIN-CONTAINING PROTEIN-RELATED"/>
    <property type="match status" value="1"/>
</dbReference>
<dbReference type="SUPFAM" id="SSF69318">
    <property type="entry name" value="Integrin alpha N-terminal domain"/>
    <property type="match status" value="2"/>
</dbReference>
<evidence type="ECO:0000313" key="5">
    <source>
        <dbReference type="EMBL" id="CEL03750.1"/>
    </source>
</evidence>
<dbReference type="InterPro" id="IPR036514">
    <property type="entry name" value="SGNH_hydro_sf"/>
</dbReference>
<keyword evidence="6" id="KW-1185">Reference proteome</keyword>
<dbReference type="Gene3D" id="3.40.50.1110">
    <property type="entry name" value="SGNH hydrolase"/>
    <property type="match status" value="1"/>
</dbReference>
<evidence type="ECO:0000256" key="2">
    <source>
        <dbReference type="SAM" id="MobiDB-lite"/>
    </source>
</evidence>
<dbReference type="PANTHER" id="PTHR30383">
    <property type="entry name" value="THIOESTERASE 1/PROTEASE 1/LYSOPHOSPHOLIPASE L1"/>
    <property type="match status" value="1"/>
</dbReference>
<reference evidence="6" key="1">
    <citation type="journal article" date="2016" name="Genome Announc.">
        <title>Draft genome sequences of fungus Aspergillus calidoustus.</title>
        <authorList>
            <person name="Horn F."/>
            <person name="Linde J."/>
            <person name="Mattern D.J."/>
            <person name="Walther G."/>
            <person name="Guthke R."/>
            <person name="Scherlach K."/>
            <person name="Martin K."/>
            <person name="Brakhage A.A."/>
            <person name="Petzke L."/>
            <person name="Valiante V."/>
        </authorList>
    </citation>
    <scope>NUCLEOTIDE SEQUENCE [LARGE SCALE GENOMIC DNA]</scope>
    <source>
        <strain evidence="6">SF006504</strain>
    </source>
</reference>
<feature type="signal peptide" evidence="3">
    <location>
        <begin position="1"/>
        <end position="19"/>
    </location>
</feature>
<proteinExistence type="predicted"/>
<evidence type="ECO:0000259" key="4">
    <source>
        <dbReference type="Pfam" id="PF13472"/>
    </source>
</evidence>
<dbReference type="STRING" id="454130.A0A0U5FWR8"/>
<name>A0A0U5FWR8_ASPCI</name>
<keyword evidence="1 3" id="KW-0732">Signal</keyword>
<sequence length="1353" mass="147686">MRSLPALLVAIGAVLQATAGVSAAAALDDFSSSNNTFSYPKFEYPTHSIARRDGTLPALRIMPLGASIVAGIGSHPRNGFRGPLRQALRHSGLEVDMVGSKHDGTFTDNDHEGTPGAVISETVDHFKNSQQLKPNIVVLNVGANDALDDIDVPGAKKRMHTLLDTIWQAEDMSSACVILSTLIPSSRDRGKKHNPTINTFYRELIDELKSGHCIYLAEMDSPTGEAKGWIGAEDMQSDGVHPNNEGHRKMAYIFWQSIIKAHNDGKIKAPVAIDQKTTVTETSNKEYGTGEYAGLTQQGSGWDDGIYQHEAHSKGIIWKYESDFDREQFFFAGLYGQNRDDLVAWFDKKDAPHGNMFAVWRNTGKTEGRFEKIADLQPDLNCQPRGIFFVDMNSDGLDDLVCIAENGDAYLSINQGDGTDGKPPTFKRVSETGLIKRNEGFARWRIRIADIDGDGRGDYLAIDNEGNIHAWRNGWVDDIPKYWQPLGMRFTGKHKGNITGVRMVDINGDGRADWLWVSDKGEVETWTNSRTCQSGSIGDGLKVDWRQGFAKGLSSGYTHSGVEWLHPNGDMRTRILFGRVYGEPQDFGLLGRKDYVYLEHWLQDDKHLFHMRAWKNQGSGGTKVKADGVKYCNMMGHEDGREDYVWTFSNGKMVMYPNAGIYKLKEDESYWGAQVTIFDPAQTAGQHLDRRDVHLMDWDGDGDCDIVWTDPDNDNRPSVWLNHYRKTKDWSMPGTWELFRNADSSASGVSCKEHRGFDLHDQAVQFADIDGNGRDDYLCIRRDGHITGFIHKDDNNWERVGQIKYSQEKDRANLRFADVNGDGLDDMIWVDKFNGDGYVWYNRGLGDRSKLQGSYIHWDRQEKPVYQSDRAGTCVYFPDLDGNGRADMHVIRDVYGNQAATWYNPSCAVVNHQGDEGSCCDDPKLPVAPGSDTLDVIGDIRDDQTDETAGFSRVYIDSSFWPPDYGGRGNRDGTQITVACEPPCIYALPPMTFGAPTTISFEPSTTIIEVGCSVSMGAGATFVSISVTTVLIIPTTTATLVPVSNVAIAEKIDTTTIYPQISFQADPIVITDDAPALASAGISCLPTTTTETRTITPKPWPWNSYPTATPTVDPWLEFITITHVSGAPSPTATTGIGQLCTKNCGWPCLDCNYDLVADCMDGTNKPCGETGIDCAGPNCVKGGDCEGQFCTRGGDCTGPKCGSSGNCKGPLCQRGGNCVGGACKESGSCEGPLCRQGGYCGPLGKDCLKGACIGPSCLPFGGIEVPDMDPAFPDPQDPKSSRATTPGPMTTRTSLDDAACPTPTPYSDCTTTCIAGATGSGCARTSVACNTKTGCGTPTAITTTITPVALGLQ</sequence>
<feature type="domain" description="SGNH hydrolase-type esterase" evidence="4">
    <location>
        <begin position="64"/>
        <end position="248"/>
    </location>
</feature>
<feature type="chain" id="PRO_5006857367" description="SGNH hydrolase-type esterase domain-containing protein" evidence="3">
    <location>
        <begin position="20"/>
        <end position="1353"/>
    </location>
</feature>